<evidence type="ECO:0000259" key="1">
    <source>
        <dbReference type="SMART" id="SM00829"/>
    </source>
</evidence>
<dbReference type="InterPro" id="IPR052711">
    <property type="entry name" value="Zinc_ADH-like"/>
</dbReference>
<accession>A0A1H6ECI3</accession>
<gene>
    <name evidence="2" type="ORF">SAMN05444920_10971</name>
</gene>
<dbReference type="Pfam" id="PF00107">
    <property type="entry name" value="ADH_zinc_N"/>
    <property type="match status" value="1"/>
</dbReference>
<dbReference type="InterPro" id="IPR036291">
    <property type="entry name" value="NAD(P)-bd_dom_sf"/>
</dbReference>
<proteinExistence type="predicted"/>
<reference evidence="2 3" key="1">
    <citation type="submission" date="2016-10" db="EMBL/GenBank/DDBJ databases">
        <authorList>
            <person name="de Groot N.N."/>
        </authorList>
    </citation>
    <scope>NUCLEOTIDE SEQUENCE [LARGE SCALE GENOMIC DNA]</scope>
    <source>
        <strain evidence="2 3">CGMCC 4.7037</strain>
    </source>
</reference>
<dbReference type="GO" id="GO:0016491">
    <property type="term" value="F:oxidoreductase activity"/>
    <property type="evidence" value="ECO:0007669"/>
    <property type="project" value="InterPro"/>
</dbReference>
<dbReference type="SUPFAM" id="SSF51735">
    <property type="entry name" value="NAD(P)-binding Rossmann-fold domains"/>
    <property type="match status" value="1"/>
</dbReference>
<organism evidence="2 3">
    <name type="scientific">Nonomuraea solani</name>
    <dbReference type="NCBI Taxonomy" id="1144553"/>
    <lineage>
        <taxon>Bacteria</taxon>
        <taxon>Bacillati</taxon>
        <taxon>Actinomycetota</taxon>
        <taxon>Actinomycetes</taxon>
        <taxon>Streptosporangiales</taxon>
        <taxon>Streptosporangiaceae</taxon>
        <taxon>Nonomuraea</taxon>
    </lineage>
</organism>
<dbReference type="InterPro" id="IPR013149">
    <property type="entry name" value="ADH-like_C"/>
</dbReference>
<dbReference type="PANTHER" id="PTHR45033">
    <property type="match status" value="1"/>
</dbReference>
<name>A0A1H6ECI3_9ACTN</name>
<dbReference type="PANTHER" id="PTHR45033:SF3">
    <property type="entry name" value="DEHYDROGENASE, PUTATIVE (AFU_ORTHOLOGUE AFUA_2G13270)-RELATED"/>
    <property type="match status" value="1"/>
</dbReference>
<evidence type="ECO:0000313" key="2">
    <source>
        <dbReference type="EMBL" id="SEG95462.1"/>
    </source>
</evidence>
<dbReference type="Proteomes" id="UP000236732">
    <property type="component" value="Unassembled WGS sequence"/>
</dbReference>
<dbReference type="Gene3D" id="3.90.180.10">
    <property type="entry name" value="Medium-chain alcohol dehydrogenases, catalytic domain"/>
    <property type="match status" value="1"/>
</dbReference>
<dbReference type="RefSeq" id="WP_103959338.1">
    <property type="nucleotide sequence ID" value="NZ_FNVT01000009.1"/>
</dbReference>
<dbReference type="OrthoDB" id="9787435at2"/>
<dbReference type="EMBL" id="FNVT01000009">
    <property type="protein sequence ID" value="SEG95462.1"/>
    <property type="molecule type" value="Genomic_DNA"/>
</dbReference>
<dbReference type="InterPro" id="IPR020843">
    <property type="entry name" value="ER"/>
</dbReference>
<evidence type="ECO:0000313" key="3">
    <source>
        <dbReference type="Proteomes" id="UP000236732"/>
    </source>
</evidence>
<dbReference type="AlphaFoldDB" id="A0A1H6ECI3"/>
<dbReference type="InterPro" id="IPR011032">
    <property type="entry name" value="GroES-like_sf"/>
</dbReference>
<protein>
    <submittedName>
        <fullName evidence="2">D-arabinose 1-dehydrogenase, Zn-dependent alcohol dehydrogenase family</fullName>
    </submittedName>
</protein>
<dbReference type="SUPFAM" id="SSF50129">
    <property type="entry name" value="GroES-like"/>
    <property type="match status" value="1"/>
</dbReference>
<sequence>MKAVYAHHPAADNPLEALRFGEQPEPGPPGDDWIVLGVVAAALNHHDLWTLRGAGLPADRYPMILGAEGLGADDDGRKLIIHGMVCRPEWRHEPIRDPGHSLLSDDHPGTFAERVAVPRHSVTCPKPEEFSDAEAACLTGTWLTAYRMLFTKSGLRPGDTVLVQGAGGGVATALIRLAAAAGLRVWVTSRSEAKREAALRLGAHTALPARAPVPEPVDAVMESVGQATWAHSLRSVRPGGTIVVTGATTGGDPPAYLNRLFWNELRVVGSTSGTPEELDRLIRFMLQHDLRPDIAAELPFDHAEEGFRRMLDGDLIGKVVFSW</sequence>
<feature type="domain" description="Enoyl reductase (ER)" evidence="1">
    <location>
        <begin position="13"/>
        <end position="321"/>
    </location>
</feature>
<dbReference type="SMART" id="SM00829">
    <property type="entry name" value="PKS_ER"/>
    <property type="match status" value="1"/>
</dbReference>
<keyword evidence="3" id="KW-1185">Reference proteome</keyword>